<reference evidence="1 2" key="1">
    <citation type="journal article" date="2016" name="Nat. Commun.">
        <title>Thousands of microbial genomes shed light on interconnected biogeochemical processes in an aquifer system.</title>
        <authorList>
            <person name="Anantharaman K."/>
            <person name="Brown C.T."/>
            <person name="Hug L.A."/>
            <person name="Sharon I."/>
            <person name="Castelle C.J."/>
            <person name="Probst A.J."/>
            <person name="Thomas B.C."/>
            <person name="Singh A."/>
            <person name="Wilkins M.J."/>
            <person name="Karaoz U."/>
            <person name="Brodie E.L."/>
            <person name="Williams K.H."/>
            <person name="Hubbard S.S."/>
            <person name="Banfield J.F."/>
        </authorList>
    </citation>
    <scope>NUCLEOTIDE SEQUENCE [LARGE SCALE GENOMIC DNA]</scope>
</reference>
<accession>A0A1F8BME1</accession>
<sequence>MDFNKLLKQKLIEKREKLIKGLTAAKEARDKAPTAMESHSDTTRSQNERLAVALESELIKLDIIISDFSSSEWKCVELSIGDKALKVCLVPEGFGGEDIGDVKLISSNSPLGSVISGKKKGEEFTFNGQKGKII</sequence>
<evidence type="ECO:0000313" key="2">
    <source>
        <dbReference type="Proteomes" id="UP000177082"/>
    </source>
</evidence>
<dbReference type="EMBL" id="MGHF01000002">
    <property type="protein sequence ID" value="OGM65213.1"/>
    <property type="molecule type" value="Genomic_DNA"/>
</dbReference>
<dbReference type="STRING" id="1802519.A2961_00770"/>
<evidence type="ECO:0008006" key="3">
    <source>
        <dbReference type="Google" id="ProtNLM"/>
    </source>
</evidence>
<dbReference type="AlphaFoldDB" id="A0A1F8BME1"/>
<dbReference type="Proteomes" id="UP000177082">
    <property type="component" value="Unassembled WGS sequence"/>
</dbReference>
<gene>
    <name evidence="1" type="ORF">A2961_00770</name>
</gene>
<evidence type="ECO:0000313" key="1">
    <source>
        <dbReference type="EMBL" id="OGM65213.1"/>
    </source>
</evidence>
<comment type="caution">
    <text evidence="1">The sequence shown here is derived from an EMBL/GenBank/DDBJ whole genome shotgun (WGS) entry which is preliminary data.</text>
</comment>
<protein>
    <recommendedName>
        <fullName evidence="3">Transcription elongation factor GreA/GreB C-terminal domain-containing protein</fullName>
    </recommendedName>
</protein>
<name>A0A1F8BME1_9BACT</name>
<proteinExistence type="predicted"/>
<organism evidence="1 2">
    <name type="scientific">Candidatus Woesebacteria bacterium RIFCSPLOWO2_01_FULL_39_21</name>
    <dbReference type="NCBI Taxonomy" id="1802519"/>
    <lineage>
        <taxon>Bacteria</taxon>
        <taxon>Candidatus Woeseibacteriota</taxon>
    </lineage>
</organism>